<dbReference type="InterPro" id="IPR036271">
    <property type="entry name" value="Tet_transcr_reg_TetR-rel_C_sf"/>
</dbReference>
<dbReference type="RefSeq" id="WP_343973638.1">
    <property type="nucleotide sequence ID" value="NZ_BAAAHK010000011.1"/>
</dbReference>
<dbReference type="InterPro" id="IPR004111">
    <property type="entry name" value="Repressor_TetR_C"/>
</dbReference>
<dbReference type="EMBL" id="BAAAHK010000011">
    <property type="protein sequence ID" value="GAA0948395.1"/>
    <property type="molecule type" value="Genomic_DNA"/>
</dbReference>
<reference evidence="5" key="1">
    <citation type="journal article" date="2019" name="Int. J. Syst. Evol. Microbiol.">
        <title>The Global Catalogue of Microorganisms (GCM) 10K type strain sequencing project: providing services to taxonomists for standard genome sequencing and annotation.</title>
        <authorList>
            <consortium name="The Broad Institute Genomics Platform"/>
            <consortium name="The Broad Institute Genome Sequencing Center for Infectious Disease"/>
            <person name="Wu L."/>
            <person name="Ma J."/>
        </authorList>
    </citation>
    <scope>NUCLEOTIDE SEQUENCE [LARGE SCALE GENOMIC DNA]</scope>
    <source>
        <strain evidence="5">JCM 10977</strain>
    </source>
</reference>
<evidence type="ECO:0000313" key="4">
    <source>
        <dbReference type="EMBL" id="GAA0948395.1"/>
    </source>
</evidence>
<dbReference type="SUPFAM" id="SSF46689">
    <property type="entry name" value="Homeodomain-like"/>
    <property type="match status" value="1"/>
</dbReference>
<evidence type="ECO:0000259" key="3">
    <source>
        <dbReference type="Pfam" id="PF02909"/>
    </source>
</evidence>
<accession>A0ABP4BAH9</accession>
<name>A0ABP4BAH9_9ACTN</name>
<keyword evidence="2" id="KW-0804">Transcription</keyword>
<protein>
    <submittedName>
        <fullName evidence="4">TetR/AcrR family transcriptional regulator C-terminal domain-containing protein</fullName>
    </submittedName>
</protein>
<dbReference type="Proteomes" id="UP001500542">
    <property type="component" value="Unassembled WGS sequence"/>
</dbReference>
<comment type="caution">
    <text evidence="4">The sequence shown here is derived from an EMBL/GenBank/DDBJ whole genome shotgun (WGS) entry which is preliminary data.</text>
</comment>
<dbReference type="SUPFAM" id="SSF48498">
    <property type="entry name" value="Tetracyclin repressor-like, C-terminal domain"/>
    <property type="match status" value="1"/>
</dbReference>
<evidence type="ECO:0000256" key="1">
    <source>
        <dbReference type="ARBA" id="ARBA00023015"/>
    </source>
</evidence>
<dbReference type="Gene3D" id="1.10.357.10">
    <property type="entry name" value="Tetracycline Repressor, domain 2"/>
    <property type="match status" value="1"/>
</dbReference>
<feature type="domain" description="Tetracycline repressor TetR C-terminal" evidence="3">
    <location>
        <begin position="93"/>
        <end position="241"/>
    </location>
</feature>
<keyword evidence="5" id="KW-1185">Reference proteome</keyword>
<dbReference type="InterPro" id="IPR009057">
    <property type="entry name" value="Homeodomain-like_sf"/>
</dbReference>
<evidence type="ECO:0000256" key="2">
    <source>
        <dbReference type="ARBA" id="ARBA00023163"/>
    </source>
</evidence>
<dbReference type="Gene3D" id="1.10.10.60">
    <property type="entry name" value="Homeodomain-like"/>
    <property type="match status" value="1"/>
</dbReference>
<gene>
    <name evidence="4" type="ORF">GCM10009554_45960</name>
</gene>
<keyword evidence="1" id="KW-0805">Transcription regulation</keyword>
<dbReference type="Pfam" id="PF02909">
    <property type="entry name" value="TetR_C_1"/>
    <property type="match status" value="1"/>
</dbReference>
<proteinExistence type="predicted"/>
<sequence length="244" mass="26335">MRTDPARAIAVLWGQVASPRRGPKQAASVEEIVASAVGIADADGLEAVTMRAVGNELGRTAMSLYTYVVSRDVLIDLMYDSVHAELGEVRAGGDWRKAVARWSGKLRDLYLQHPWLLEIQSARPVLGPHEQQALESLLKILATAELAFEDRQAATSALFSIVKGAARQAADARAAIAKADAEWWAAAGKALAEAAPDFAERFPESAAIATRQREYGAQPWVTAADQAFTRAIDLLIAGMDKLRD</sequence>
<organism evidence="4 5">
    <name type="scientific">Kribbella koreensis</name>
    <dbReference type="NCBI Taxonomy" id="57909"/>
    <lineage>
        <taxon>Bacteria</taxon>
        <taxon>Bacillati</taxon>
        <taxon>Actinomycetota</taxon>
        <taxon>Actinomycetes</taxon>
        <taxon>Propionibacteriales</taxon>
        <taxon>Kribbellaceae</taxon>
        <taxon>Kribbella</taxon>
    </lineage>
</organism>
<evidence type="ECO:0000313" key="5">
    <source>
        <dbReference type="Proteomes" id="UP001500542"/>
    </source>
</evidence>